<evidence type="ECO:0000313" key="1">
    <source>
        <dbReference type="EMBL" id="MEQ2293318.1"/>
    </source>
</evidence>
<organism evidence="1 2">
    <name type="scientific">Ameca splendens</name>
    <dbReference type="NCBI Taxonomy" id="208324"/>
    <lineage>
        <taxon>Eukaryota</taxon>
        <taxon>Metazoa</taxon>
        <taxon>Chordata</taxon>
        <taxon>Craniata</taxon>
        <taxon>Vertebrata</taxon>
        <taxon>Euteleostomi</taxon>
        <taxon>Actinopterygii</taxon>
        <taxon>Neopterygii</taxon>
        <taxon>Teleostei</taxon>
        <taxon>Neoteleostei</taxon>
        <taxon>Acanthomorphata</taxon>
        <taxon>Ovalentaria</taxon>
        <taxon>Atherinomorphae</taxon>
        <taxon>Cyprinodontiformes</taxon>
        <taxon>Goodeidae</taxon>
        <taxon>Ameca</taxon>
    </lineage>
</organism>
<dbReference type="Proteomes" id="UP001469553">
    <property type="component" value="Unassembled WGS sequence"/>
</dbReference>
<protein>
    <submittedName>
        <fullName evidence="1">Uncharacterized protein</fullName>
    </submittedName>
</protein>
<reference evidence="1 2" key="1">
    <citation type="submission" date="2021-06" db="EMBL/GenBank/DDBJ databases">
        <authorList>
            <person name="Palmer J.M."/>
        </authorList>
    </citation>
    <scope>NUCLEOTIDE SEQUENCE [LARGE SCALE GENOMIC DNA]</scope>
    <source>
        <strain evidence="1 2">AS_MEX2019</strain>
        <tissue evidence="1">Muscle</tissue>
    </source>
</reference>
<name>A0ABV0YHQ3_9TELE</name>
<accession>A0ABV0YHQ3</accession>
<proteinExistence type="predicted"/>
<sequence>VTSQFPQKNQVISHARVKPQFTPNNLFSLVETRVTGSKHVQEPDRALNRIGGKGVYVCHTQQPSLELGLQEGEICTS</sequence>
<comment type="caution">
    <text evidence="1">The sequence shown here is derived from an EMBL/GenBank/DDBJ whole genome shotgun (WGS) entry which is preliminary data.</text>
</comment>
<gene>
    <name evidence="1" type="ORF">AMECASPLE_032100</name>
</gene>
<evidence type="ECO:0000313" key="2">
    <source>
        <dbReference type="Proteomes" id="UP001469553"/>
    </source>
</evidence>
<feature type="non-terminal residue" evidence="1">
    <location>
        <position position="1"/>
    </location>
</feature>
<dbReference type="EMBL" id="JAHRIP010032315">
    <property type="protein sequence ID" value="MEQ2293318.1"/>
    <property type="molecule type" value="Genomic_DNA"/>
</dbReference>
<keyword evidence="2" id="KW-1185">Reference proteome</keyword>